<keyword evidence="5" id="KW-1185">Reference proteome</keyword>
<dbReference type="Pfam" id="PF00735">
    <property type="entry name" value="Septin"/>
    <property type="match status" value="1"/>
</dbReference>
<keyword evidence="1" id="KW-0342">GTP-binding</keyword>
<dbReference type="GO" id="GO:0005525">
    <property type="term" value="F:GTP binding"/>
    <property type="evidence" value="ECO:0007669"/>
    <property type="project" value="UniProtKB-KW"/>
</dbReference>
<accession>A0A8W8P034</accession>
<reference evidence="4" key="1">
    <citation type="submission" date="2022-08" db="UniProtKB">
        <authorList>
            <consortium name="EnsemblMetazoa"/>
        </authorList>
    </citation>
    <scope>IDENTIFICATION</scope>
    <source>
        <strain evidence="4">05x7-T-G4-1.051#20</strain>
    </source>
</reference>
<feature type="region of interest" description="Disordered" evidence="2">
    <location>
        <begin position="1"/>
        <end position="20"/>
    </location>
</feature>
<protein>
    <recommendedName>
        <fullName evidence="3">Septin-type G domain-containing protein</fullName>
    </recommendedName>
</protein>
<sequence>MSASQATVSRQKKVLEKDIEEEQTDWAKSNLLDDISNLQCRIDELKPLQEHKRKLDELEQQLRDISEHGWGKYPGSLDDKIVVEYLNKFTTLPLPLTPKIPFINIIMIGVTGSGKSSFLRTFATALTNSDYIKDIYRACPIKNREKSATKKIHYEPIYMGDKGPKVPCRFFDMPGIDEEEAIKKNKLEKLLIGEITCTLNDEINRETDMEIQTPNPANVVHCILYVIRASTNLKDLSTSVKSMIEVLKDHNSEDGVRQFVVVTSIDEIGVPNSDMINAYKYPCVRKFCEEVSVVFGVDLLHVIPVSNYFDEVAPNDAKNAMSLFNLWRVFNSTKEYIERRWLKGETIMISKEWSCKKNNV</sequence>
<name>A0A8W8P034_MAGGI</name>
<dbReference type="EnsemblMetazoa" id="G9005.1">
    <property type="protein sequence ID" value="G9005.1:cds"/>
    <property type="gene ID" value="G9005"/>
</dbReference>
<evidence type="ECO:0000259" key="3">
    <source>
        <dbReference type="Pfam" id="PF00735"/>
    </source>
</evidence>
<dbReference type="InterPro" id="IPR027417">
    <property type="entry name" value="P-loop_NTPase"/>
</dbReference>
<organism evidence="4 5">
    <name type="scientific">Magallana gigas</name>
    <name type="common">Pacific oyster</name>
    <name type="synonym">Crassostrea gigas</name>
    <dbReference type="NCBI Taxonomy" id="29159"/>
    <lineage>
        <taxon>Eukaryota</taxon>
        <taxon>Metazoa</taxon>
        <taxon>Spiralia</taxon>
        <taxon>Lophotrochozoa</taxon>
        <taxon>Mollusca</taxon>
        <taxon>Bivalvia</taxon>
        <taxon>Autobranchia</taxon>
        <taxon>Pteriomorphia</taxon>
        <taxon>Ostreida</taxon>
        <taxon>Ostreoidea</taxon>
        <taxon>Ostreidae</taxon>
        <taxon>Magallana</taxon>
    </lineage>
</organism>
<dbReference type="AlphaFoldDB" id="A0A8W8P034"/>
<evidence type="ECO:0000313" key="4">
    <source>
        <dbReference type="EnsemblMetazoa" id="G9005.1:cds"/>
    </source>
</evidence>
<dbReference type="InterPro" id="IPR030379">
    <property type="entry name" value="G_SEPTIN_dom"/>
</dbReference>
<keyword evidence="1" id="KW-0547">Nucleotide-binding</keyword>
<dbReference type="CDD" id="cd00882">
    <property type="entry name" value="Ras_like_GTPase"/>
    <property type="match status" value="1"/>
</dbReference>
<evidence type="ECO:0000256" key="1">
    <source>
        <dbReference type="RuleBase" id="RU004560"/>
    </source>
</evidence>
<dbReference type="SUPFAM" id="SSF52540">
    <property type="entry name" value="P-loop containing nucleoside triphosphate hydrolases"/>
    <property type="match status" value="1"/>
</dbReference>
<evidence type="ECO:0000256" key="2">
    <source>
        <dbReference type="SAM" id="MobiDB-lite"/>
    </source>
</evidence>
<dbReference type="Proteomes" id="UP000005408">
    <property type="component" value="Unassembled WGS sequence"/>
</dbReference>
<dbReference type="Gene3D" id="3.40.50.300">
    <property type="entry name" value="P-loop containing nucleotide triphosphate hydrolases"/>
    <property type="match status" value="1"/>
</dbReference>
<evidence type="ECO:0000313" key="5">
    <source>
        <dbReference type="Proteomes" id="UP000005408"/>
    </source>
</evidence>
<proteinExistence type="inferred from homology"/>
<feature type="domain" description="Septin-type G" evidence="3">
    <location>
        <begin position="103"/>
        <end position="237"/>
    </location>
</feature>
<comment type="similarity">
    <text evidence="1">Belongs to the TRAFAC class TrmE-Era-EngA-EngB-Septin-like GTPase superfamily. Septin GTPase family.</text>
</comment>